<evidence type="ECO:0000256" key="2">
    <source>
        <dbReference type="ARBA" id="ARBA00022679"/>
    </source>
</evidence>
<gene>
    <name evidence="6" type="primary">ackA</name>
    <name evidence="9" type="ORF">H9806_07355</name>
</gene>
<dbReference type="SUPFAM" id="SSF53067">
    <property type="entry name" value="Actin-like ATPase domain"/>
    <property type="match status" value="2"/>
</dbReference>
<dbReference type="PANTHER" id="PTHR21060:SF15">
    <property type="entry name" value="ACETATE KINASE-RELATED"/>
    <property type="match status" value="1"/>
</dbReference>
<dbReference type="InterPro" id="IPR000890">
    <property type="entry name" value="Aliphatic_acid_kin_short-chain"/>
</dbReference>
<feature type="binding site" evidence="6">
    <location>
        <position position="15"/>
    </location>
    <ligand>
        <name>ATP</name>
        <dbReference type="ChEBI" id="CHEBI:30616"/>
    </ligand>
</feature>
<dbReference type="PRINTS" id="PR00471">
    <property type="entry name" value="ACETATEKNASE"/>
</dbReference>
<name>A0A9E2KST0_9LACO</name>
<protein>
    <recommendedName>
        <fullName evidence="6">Acetate kinase</fullName>
        <ecNumber evidence="6">2.7.2.1</ecNumber>
    </recommendedName>
    <alternativeName>
        <fullName evidence="6">Acetokinase</fullName>
    </alternativeName>
</protein>
<dbReference type="PANTHER" id="PTHR21060">
    <property type="entry name" value="ACETATE KINASE"/>
    <property type="match status" value="1"/>
</dbReference>
<comment type="caution">
    <text evidence="9">The sequence shown here is derived from an EMBL/GenBank/DDBJ whole genome shotgun (WGS) entry which is preliminary data.</text>
</comment>
<dbReference type="Gene3D" id="3.30.420.40">
    <property type="match status" value="2"/>
</dbReference>
<comment type="catalytic activity">
    <reaction evidence="6">
        <text>acetate + ATP = acetyl phosphate + ADP</text>
        <dbReference type="Rhea" id="RHEA:11352"/>
        <dbReference type="ChEBI" id="CHEBI:22191"/>
        <dbReference type="ChEBI" id="CHEBI:30089"/>
        <dbReference type="ChEBI" id="CHEBI:30616"/>
        <dbReference type="ChEBI" id="CHEBI:456216"/>
        <dbReference type="EC" id="2.7.2.1"/>
    </reaction>
</comment>
<dbReference type="EC" id="2.7.2.1" evidence="6"/>
<dbReference type="GO" id="GO:0005524">
    <property type="term" value="F:ATP binding"/>
    <property type="evidence" value="ECO:0007669"/>
    <property type="project" value="UniProtKB-KW"/>
</dbReference>
<organism evidence="9 10">
    <name type="scientific">Candidatus Lactobacillus pullistercoris</name>
    <dbReference type="NCBI Taxonomy" id="2838636"/>
    <lineage>
        <taxon>Bacteria</taxon>
        <taxon>Bacillati</taxon>
        <taxon>Bacillota</taxon>
        <taxon>Bacilli</taxon>
        <taxon>Lactobacillales</taxon>
        <taxon>Lactobacillaceae</taxon>
        <taxon>Lactobacillus</taxon>
    </lineage>
</organism>
<dbReference type="PROSITE" id="PS01075">
    <property type="entry name" value="ACETATE_KINASE_1"/>
    <property type="match status" value="1"/>
</dbReference>
<feature type="binding site" evidence="6">
    <location>
        <begin position="327"/>
        <end position="331"/>
    </location>
    <ligand>
        <name>ATP</name>
        <dbReference type="ChEBI" id="CHEBI:30616"/>
    </ligand>
</feature>
<proteinExistence type="inferred from homology"/>
<dbReference type="GO" id="GO:0005737">
    <property type="term" value="C:cytoplasm"/>
    <property type="evidence" value="ECO:0007669"/>
    <property type="project" value="UniProtKB-SubCell"/>
</dbReference>
<evidence type="ECO:0000256" key="6">
    <source>
        <dbReference type="HAMAP-Rule" id="MF_00020"/>
    </source>
</evidence>
<keyword evidence="2 6" id="KW-0808">Transferase</keyword>
<dbReference type="InterPro" id="IPR023865">
    <property type="entry name" value="Aliphatic_acid_kinase_CS"/>
</dbReference>
<evidence type="ECO:0000313" key="9">
    <source>
        <dbReference type="EMBL" id="MBU3828922.1"/>
    </source>
</evidence>
<dbReference type="AlphaFoldDB" id="A0A9E2KST0"/>
<dbReference type="GO" id="GO:0000287">
    <property type="term" value="F:magnesium ion binding"/>
    <property type="evidence" value="ECO:0007669"/>
    <property type="project" value="UniProtKB-UniRule"/>
</dbReference>
<feature type="binding site" evidence="6">
    <location>
        <begin position="282"/>
        <end position="284"/>
    </location>
    <ligand>
        <name>ATP</name>
        <dbReference type="ChEBI" id="CHEBI:30616"/>
    </ligand>
</feature>
<dbReference type="InterPro" id="IPR004372">
    <property type="entry name" value="Ac/propionate_kinase"/>
</dbReference>
<keyword evidence="3 6" id="KW-0547">Nucleotide-binding</keyword>
<comment type="similarity">
    <text evidence="1 6 7">Belongs to the acetokinase family.</text>
</comment>
<keyword evidence="4 6" id="KW-0418">Kinase</keyword>
<comment type="pathway">
    <text evidence="6">Metabolic intermediate biosynthesis; acetyl-CoA biosynthesis; acetyl-CoA from acetate: step 1/2.</text>
</comment>
<reference evidence="9" key="2">
    <citation type="submission" date="2021-04" db="EMBL/GenBank/DDBJ databases">
        <authorList>
            <person name="Gilroy R."/>
        </authorList>
    </citation>
    <scope>NUCLEOTIDE SEQUENCE</scope>
    <source>
        <strain evidence="9">F6-686</strain>
    </source>
</reference>
<accession>A0A9E2KST0</accession>
<evidence type="ECO:0000256" key="5">
    <source>
        <dbReference type="ARBA" id="ARBA00022840"/>
    </source>
</evidence>
<feature type="binding site" evidence="6">
    <location>
        <position position="379"/>
    </location>
    <ligand>
        <name>Mg(2+)</name>
        <dbReference type="ChEBI" id="CHEBI:18420"/>
    </ligand>
</feature>
<dbReference type="GO" id="GO:0006083">
    <property type="term" value="P:acetate metabolic process"/>
    <property type="evidence" value="ECO:0007669"/>
    <property type="project" value="TreeGrafter"/>
</dbReference>
<comment type="function">
    <text evidence="6">Catalyzes the formation of acetyl phosphate from acetate and ATP. Can also catalyze the reverse reaction.</text>
</comment>
<dbReference type="CDD" id="cd24010">
    <property type="entry name" value="ASKHA_NBD_AcK_PK"/>
    <property type="match status" value="1"/>
</dbReference>
<reference evidence="9" key="1">
    <citation type="journal article" date="2021" name="PeerJ">
        <title>Extensive microbial diversity within the chicken gut microbiome revealed by metagenomics and culture.</title>
        <authorList>
            <person name="Gilroy R."/>
            <person name="Ravi A."/>
            <person name="Getino M."/>
            <person name="Pursley I."/>
            <person name="Horton D.L."/>
            <person name="Alikhan N.F."/>
            <person name="Baker D."/>
            <person name="Gharbi K."/>
            <person name="Hall N."/>
            <person name="Watson M."/>
            <person name="Adriaenssens E.M."/>
            <person name="Foster-Nyarko E."/>
            <person name="Jarju S."/>
            <person name="Secka A."/>
            <person name="Antonio M."/>
            <person name="Oren A."/>
            <person name="Chaudhuri R.R."/>
            <person name="La Ragione R."/>
            <person name="Hildebrand F."/>
            <person name="Pallen M.J."/>
        </authorList>
    </citation>
    <scope>NUCLEOTIDE SEQUENCE</scope>
    <source>
        <strain evidence="9">F6-686</strain>
    </source>
</reference>
<dbReference type="InterPro" id="IPR043129">
    <property type="entry name" value="ATPase_NBD"/>
</dbReference>
<dbReference type="HAMAP" id="MF_00020">
    <property type="entry name" value="Acetate_kinase"/>
    <property type="match status" value="1"/>
</dbReference>
<feature type="binding site" evidence="6">
    <location>
        <position position="90"/>
    </location>
    <ligand>
        <name>substrate</name>
    </ligand>
</feature>
<comment type="cofactor">
    <cofactor evidence="6">
        <name>Mg(2+)</name>
        <dbReference type="ChEBI" id="CHEBI:18420"/>
    </cofactor>
    <cofactor evidence="6">
        <name>Mn(2+)</name>
        <dbReference type="ChEBI" id="CHEBI:29035"/>
    </cofactor>
    <text evidence="6">Mg(2+). Can also accept Mn(2+).</text>
</comment>
<feature type="site" description="Transition state stabilizer" evidence="6">
    <location>
        <position position="179"/>
    </location>
</feature>
<feature type="active site" description="Proton donor/acceptor" evidence="6">
    <location>
        <position position="147"/>
    </location>
</feature>
<feature type="binding site" evidence="6">
    <location>
        <position position="8"/>
    </location>
    <ligand>
        <name>Mg(2+)</name>
        <dbReference type="ChEBI" id="CHEBI:18420"/>
    </ligand>
</feature>
<keyword evidence="6" id="KW-0479">Metal-binding</keyword>
<evidence type="ECO:0000256" key="7">
    <source>
        <dbReference type="RuleBase" id="RU003835"/>
    </source>
</evidence>
<dbReference type="EMBL" id="JAHLFT010000094">
    <property type="protein sequence ID" value="MBU3828922.1"/>
    <property type="molecule type" value="Genomic_DNA"/>
</dbReference>
<dbReference type="GO" id="GO:0006085">
    <property type="term" value="P:acetyl-CoA biosynthetic process"/>
    <property type="evidence" value="ECO:0007669"/>
    <property type="project" value="UniProtKB-UniRule"/>
</dbReference>
<comment type="subcellular location">
    <subcellularLocation>
        <location evidence="6">Cytoplasm</location>
    </subcellularLocation>
</comment>
<dbReference type="NCBIfam" id="TIGR00016">
    <property type="entry name" value="ackA"/>
    <property type="match status" value="1"/>
</dbReference>
<keyword evidence="5 6" id="KW-0067">ATP-binding</keyword>
<dbReference type="PROSITE" id="PS01076">
    <property type="entry name" value="ACETATE_KINASE_2"/>
    <property type="match status" value="1"/>
</dbReference>
<evidence type="ECO:0000256" key="8">
    <source>
        <dbReference type="SAM" id="MobiDB-lite"/>
    </source>
</evidence>
<dbReference type="Pfam" id="PF00871">
    <property type="entry name" value="Acetate_kinase"/>
    <property type="match status" value="1"/>
</dbReference>
<evidence type="ECO:0000256" key="1">
    <source>
        <dbReference type="ARBA" id="ARBA00008748"/>
    </source>
</evidence>
<keyword evidence="6" id="KW-0963">Cytoplasm</keyword>
<dbReference type="PIRSF" id="PIRSF000722">
    <property type="entry name" value="Acetate_prop_kin"/>
    <property type="match status" value="1"/>
</dbReference>
<evidence type="ECO:0000313" key="10">
    <source>
        <dbReference type="Proteomes" id="UP000823844"/>
    </source>
</evidence>
<feature type="binding site" evidence="6">
    <location>
        <begin position="207"/>
        <end position="211"/>
    </location>
    <ligand>
        <name>ATP</name>
        <dbReference type="ChEBI" id="CHEBI:30616"/>
    </ligand>
</feature>
<dbReference type="GO" id="GO:0008776">
    <property type="term" value="F:acetate kinase activity"/>
    <property type="evidence" value="ECO:0007669"/>
    <property type="project" value="UniProtKB-UniRule"/>
</dbReference>
<dbReference type="Proteomes" id="UP000823844">
    <property type="component" value="Unassembled WGS sequence"/>
</dbReference>
<feature type="region of interest" description="Disordered" evidence="8">
    <location>
        <begin position="394"/>
        <end position="416"/>
    </location>
</feature>
<evidence type="ECO:0000256" key="4">
    <source>
        <dbReference type="ARBA" id="ARBA00022777"/>
    </source>
</evidence>
<keyword evidence="6" id="KW-0460">Magnesium</keyword>
<sequence>MKKILAINAGSSSLKFKVFALDNEEVLAEGLADRIGITGSTFTIKLKNGKKHQEKLMIPNTQIAIKILLQSLCLYKVIDQMDEIAGVGHRIVAGGEEFKDSTIIDEHNLHKIYDLKDYAPLHNPAAADGIKAFIHLLPNVPQVGVFDTSFHQTIDSVHYLYPVSYKYYEKYRARKYGAHGTSVRYVTKRTAELLKKDPQDLKLVVCHLGSGASITAVKNGKSYDTSMGFSPVAGIMMGTRAGDVDASLLQFIMQKENLNMDQMIDHLNHESGLKGVSGISSDMRDLENNDDSRAKLARKMFIDRVVRYVGAYIAEMQGTDAIVFTAGIGEHDAGVRKGVMKSFEFLGLKPDWDANKQNGEHFISKPDSKIKALIVPTDEELMIERDVIRVAHLDDDQGGSDLPPDKSKKQTFVAHR</sequence>
<feature type="site" description="Transition state stabilizer" evidence="6">
    <location>
        <position position="240"/>
    </location>
</feature>
<comment type="subunit">
    <text evidence="6">Homodimer.</text>
</comment>
<evidence type="ECO:0000256" key="3">
    <source>
        <dbReference type="ARBA" id="ARBA00022741"/>
    </source>
</evidence>